<dbReference type="InParanoid" id="W4KCC0"/>
<reference evidence="2 3" key="1">
    <citation type="journal article" date="2012" name="New Phytol.">
        <title>Insight into trade-off between wood decay and parasitism from the genome of a fungal forest pathogen.</title>
        <authorList>
            <person name="Olson A."/>
            <person name="Aerts A."/>
            <person name="Asiegbu F."/>
            <person name="Belbahri L."/>
            <person name="Bouzid O."/>
            <person name="Broberg A."/>
            <person name="Canback B."/>
            <person name="Coutinho P.M."/>
            <person name="Cullen D."/>
            <person name="Dalman K."/>
            <person name="Deflorio G."/>
            <person name="van Diepen L.T."/>
            <person name="Dunand C."/>
            <person name="Duplessis S."/>
            <person name="Durling M."/>
            <person name="Gonthier P."/>
            <person name="Grimwood J."/>
            <person name="Fossdal C.G."/>
            <person name="Hansson D."/>
            <person name="Henrissat B."/>
            <person name="Hietala A."/>
            <person name="Himmelstrand K."/>
            <person name="Hoffmeister D."/>
            <person name="Hogberg N."/>
            <person name="James T.Y."/>
            <person name="Karlsson M."/>
            <person name="Kohler A."/>
            <person name="Kues U."/>
            <person name="Lee Y.H."/>
            <person name="Lin Y.C."/>
            <person name="Lind M."/>
            <person name="Lindquist E."/>
            <person name="Lombard V."/>
            <person name="Lucas S."/>
            <person name="Lunden K."/>
            <person name="Morin E."/>
            <person name="Murat C."/>
            <person name="Park J."/>
            <person name="Raffaello T."/>
            <person name="Rouze P."/>
            <person name="Salamov A."/>
            <person name="Schmutz J."/>
            <person name="Solheim H."/>
            <person name="Stahlberg J."/>
            <person name="Velez H."/>
            <person name="de Vries R.P."/>
            <person name="Wiebenga A."/>
            <person name="Woodward S."/>
            <person name="Yakovlev I."/>
            <person name="Garbelotto M."/>
            <person name="Martin F."/>
            <person name="Grigoriev I.V."/>
            <person name="Stenlid J."/>
        </authorList>
    </citation>
    <scope>NUCLEOTIDE SEQUENCE [LARGE SCALE GENOMIC DNA]</scope>
    <source>
        <strain evidence="2 3">TC 32-1</strain>
    </source>
</reference>
<feature type="region of interest" description="Disordered" evidence="1">
    <location>
        <begin position="1"/>
        <end position="69"/>
    </location>
</feature>
<dbReference type="AlphaFoldDB" id="W4KCC0"/>
<evidence type="ECO:0000313" key="2">
    <source>
        <dbReference type="EMBL" id="ETW83413.1"/>
    </source>
</evidence>
<evidence type="ECO:0000256" key="1">
    <source>
        <dbReference type="SAM" id="MobiDB-lite"/>
    </source>
</evidence>
<feature type="compositionally biased region" description="Low complexity" evidence="1">
    <location>
        <begin position="36"/>
        <end position="60"/>
    </location>
</feature>
<keyword evidence="3" id="KW-1185">Reference proteome</keyword>
<name>W4KCC0_HETIT</name>
<dbReference type="Proteomes" id="UP000030671">
    <property type="component" value="Unassembled WGS sequence"/>
</dbReference>
<dbReference type="EMBL" id="KI925457">
    <property type="protein sequence ID" value="ETW83413.1"/>
    <property type="molecule type" value="Genomic_DNA"/>
</dbReference>
<gene>
    <name evidence="2" type="ORF">HETIRDRAFT_458745</name>
</gene>
<organism evidence="2 3">
    <name type="scientific">Heterobasidion irregulare (strain TC 32-1)</name>
    <dbReference type="NCBI Taxonomy" id="747525"/>
    <lineage>
        <taxon>Eukaryota</taxon>
        <taxon>Fungi</taxon>
        <taxon>Dikarya</taxon>
        <taxon>Basidiomycota</taxon>
        <taxon>Agaricomycotina</taxon>
        <taxon>Agaricomycetes</taxon>
        <taxon>Russulales</taxon>
        <taxon>Bondarzewiaceae</taxon>
        <taxon>Heterobasidion</taxon>
        <taxon>Heterobasidion annosum species complex</taxon>
    </lineage>
</organism>
<dbReference type="KEGG" id="hir:HETIRDRAFT_458745"/>
<dbReference type="HOGENOM" id="CLU_930840_0_0_1"/>
<protein>
    <submittedName>
        <fullName evidence="2">Uncharacterized protein</fullName>
    </submittedName>
</protein>
<dbReference type="GeneID" id="20676943"/>
<sequence length="299" mass="33017">MGVECASRQEFSTPVDEPEGRMEDPATPDAFRMRFASSHAQTQTQPASSSSRRKSSSPPSLMTSVPAGDLSRAGLLARVTPPLGPRVPLTLRAVPSDSSARRTGTLRPELGRADVCRWASYGYLGPHTAEDGFDWGNPNRGRCKFGALGHAPDSEDLCRAGGWAFDLHVSARRARLELVVSTWSVYVLPVLREPSELLCMRGLEATREGRSRLYSRGTSACWSSRDLEELRTRMVRRHFWVPDHRLMPTNHRYRVPSLLRQTNVNVASHVLPLEVRALFSEDLDAVSPTAAGEGVIVDT</sequence>
<accession>W4KCC0</accession>
<dbReference type="RefSeq" id="XP_009545664.1">
    <property type="nucleotide sequence ID" value="XM_009547369.1"/>
</dbReference>
<proteinExistence type="predicted"/>
<evidence type="ECO:0000313" key="3">
    <source>
        <dbReference type="Proteomes" id="UP000030671"/>
    </source>
</evidence>